<evidence type="ECO:0000313" key="3">
    <source>
        <dbReference type="Proteomes" id="UP000237105"/>
    </source>
</evidence>
<feature type="non-terminal residue" evidence="2">
    <location>
        <position position="485"/>
    </location>
</feature>
<evidence type="ECO:0000313" key="2">
    <source>
        <dbReference type="EMBL" id="PON69771.1"/>
    </source>
</evidence>
<sequence length="485" mass="53459">RGSRMGPTTAPISLLDRFISVKWGNCLLAPPIRGAHVDSALSRCGDASSSSFVKSVRNLKFLTVRFPEKLSNSPSLKTATVFIVLSYHEFLSIPILQHLEISASLPPKTFTYSVVFETMASNQNQELRSIKDSELDSLRGQLCFPGGVTLQRVKGPADWYLRPCAPEGSIVLGRKHLECLRFPLPPLVHQFFALTGIHPMQLNANGIMILMGLSVLSVIYNTHIDLEVVFYAYKLVLIPKKSSYPTFYLQPLPGRHIFWGLPRSDKLWDSHARLYAVGGAWCSPWVNGEHFQIPSIFLQSKHRTMTFGFGFPHGSISHAIFPCAGSAEENRFEPHPSAGRLKGLEGIIIFSSPGECRHIQAVLNPLTMNLMPRMVSYLPFPLDAWVITKHLRGQLDASALNRFRRDEAERIAMASRQVAASSQLAGSNDLVAPSAPELEEAVRLVAAECARLREEENIAPKRVKGSEAGPSVGTSSPKGKAAASR</sequence>
<organism evidence="2 3">
    <name type="scientific">Parasponia andersonii</name>
    <name type="common">Sponia andersonii</name>
    <dbReference type="NCBI Taxonomy" id="3476"/>
    <lineage>
        <taxon>Eukaryota</taxon>
        <taxon>Viridiplantae</taxon>
        <taxon>Streptophyta</taxon>
        <taxon>Embryophyta</taxon>
        <taxon>Tracheophyta</taxon>
        <taxon>Spermatophyta</taxon>
        <taxon>Magnoliopsida</taxon>
        <taxon>eudicotyledons</taxon>
        <taxon>Gunneridae</taxon>
        <taxon>Pentapetalae</taxon>
        <taxon>rosids</taxon>
        <taxon>fabids</taxon>
        <taxon>Rosales</taxon>
        <taxon>Cannabaceae</taxon>
        <taxon>Parasponia</taxon>
    </lineage>
</organism>
<dbReference type="OrthoDB" id="1775530at2759"/>
<proteinExistence type="predicted"/>
<keyword evidence="3" id="KW-1185">Reference proteome</keyword>
<evidence type="ECO:0000256" key="1">
    <source>
        <dbReference type="SAM" id="MobiDB-lite"/>
    </source>
</evidence>
<feature type="non-terminal residue" evidence="2">
    <location>
        <position position="1"/>
    </location>
</feature>
<reference evidence="3" key="1">
    <citation type="submission" date="2016-06" db="EMBL/GenBank/DDBJ databases">
        <title>Parallel loss of symbiosis genes in relatives of nitrogen-fixing non-legume Parasponia.</title>
        <authorList>
            <person name="Van Velzen R."/>
            <person name="Holmer R."/>
            <person name="Bu F."/>
            <person name="Rutten L."/>
            <person name="Van Zeijl A."/>
            <person name="Liu W."/>
            <person name="Santuari L."/>
            <person name="Cao Q."/>
            <person name="Sharma T."/>
            <person name="Shen D."/>
            <person name="Roswanjaya Y."/>
            <person name="Wardhani T."/>
            <person name="Kalhor M.S."/>
            <person name="Jansen J."/>
            <person name="Van den Hoogen J."/>
            <person name="Gungor B."/>
            <person name="Hartog M."/>
            <person name="Hontelez J."/>
            <person name="Verver J."/>
            <person name="Yang W.-C."/>
            <person name="Schijlen E."/>
            <person name="Repin R."/>
            <person name="Schilthuizen M."/>
            <person name="Schranz E."/>
            <person name="Heidstra R."/>
            <person name="Miyata K."/>
            <person name="Fedorova E."/>
            <person name="Kohlen W."/>
            <person name="Bisseling T."/>
            <person name="Smit S."/>
            <person name="Geurts R."/>
        </authorList>
    </citation>
    <scope>NUCLEOTIDE SEQUENCE [LARGE SCALE GENOMIC DNA]</scope>
    <source>
        <strain evidence="3">cv. WU1-14</strain>
    </source>
</reference>
<dbReference type="Proteomes" id="UP000237105">
    <property type="component" value="Unassembled WGS sequence"/>
</dbReference>
<gene>
    <name evidence="2" type="ORF">PanWU01x14_085550</name>
</gene>
<name>A0A2P5D8Y9_PARAD</name>
<accession>A0A2P5D8Y9</accession>
<dbReference type="AlphaFoldDB" id="A0A2P5D8Y9"/>
<dbReference type="EMBL" id="JXTB01000054">
    <property type="protein sequence ID" value="PON69771.1"/>
    <property type="molecule type" value="Genomic_DNA"/>
</dbReference>
<feature type="region of interest" description="Disordered" evidence="1">
    <location>
        <begin position="456"/>
        <end position="485"/>
    </location>
</feature>
<protein>
    <submittedName>
        <fullName evidence="2">Uncharacterized protein</fullName>
    </submittedName>
</protein>
<comment type="caution">
    <text evidence="2">The sequence shown here is derived from an EMBL/GenBank/DDBJ whole genome shotgun (WGS) entry which is preliminary data.</text>
</comment>